<organism evidence="3 4">
    <name type="scientific">Kuenenia stuttgartiensis</name>
    <dbReference type="NCBI Taxonomy" id="174633"/>
    <lineage>
        <taxon>Bacteria</taxon>
        <taxon>Pseudomonadati</taxon>
        <taxon>Planctomycetota</taxon>
        <taxon>Candidatus Brocadiia</taxon>
        <taxon>Candidatus Brocadiales</taxon>
        <taxon>Candidatus Brocadiaceae</taxon>
        <taxon>Candidatus Kuenenia</taxon>
    </lineage>
</organism>
<dbReference type="GO" id="GO:0016020">
    <property type="term" value="C:membrane"/>
    <property type="evidence" value="ECO:0007669"/>
    <property type="project" value="InterPro"/>
</dbReference>
<evidence type="ECO:0000313" key="4">
    <source>
        <dbReference type="Proteomes" id="UP000221734"/>
    </source>
</evidence>
<dbReference type="AlphaFoldDB" id="A0A2C9CK90"/>
<reference evidence="4" key="2">
    <citation type="submission" date="2017-10" db="EMBL/GenBank/DDBJ databases">
        <authorList>
            <person name="Frank J."/>
        </authorList>
    </citation>
    <scope>NUCLEOTIDE SEQUENCE [LARGE SCALE GENOMIC DNA]</scope>
</reference>
<feature type="transmembrane region" description="Helical" evidence="1">
    <location>
        <begin position="257"/>
        <end position="280"/>
    </location>
</feature>
<name>A0A2C9CK90_KUEST</name>
<protein>
    <submittedName>
        <fullName evidence="2">Formate dehydrogenase, cytochrome b556 (FDO) subunit-like protein</fullName>
    </submittedName>
</protein>
<feature type="transmembrane region" description="Helical" evidence="1">
    <location>
        <begin position="160"/>
        <end position="178"/>
    </location>
</feature>
<feature type="transmembrane region" description="Helical" evidence="1">
    <location>
        <begin position="134"/>
        <end position="154"/>
    </location>
</feature>
<keyword evidence="1" id="KW-1133">Transmembrane helix</keyword>
<keyword evidence="4" id="KW-1185">Reference proteome</keyword>
<accession>A0A2C9CK90</accession>
<gene>
    <name evidence="3" type="primary">fdoI</name>
    <name evidence="2" type="ORF">KsCSTR_28160</name>
    <name evidence="3" type="ORF">KSMBR1_3598</name>
</gene>
<dbReference type="EMBL" id="LT934425">
    <property type="protein sequence ID" value="SOH06071.1"/>
    <property type="molecule type" value="Genomic_DNA"/>
</dbReference>
<sequence>MKSNTNYLRFTLFHRFCHFLTIISFFGLVLTGLPLAFSGYDWGRWLYELFGGYPTAGYIHRVSALITFFAGFLHFAWLFFNVSIKKKKGFFWGPNSMLLQPRDLFDVIADIKWFIGIGKRPNFDRWIYWEKFEYLSLMWGTIVMAATGLILWFPVQFTKIIPVSVASIFDIPGIALIIHRYEAILAAVFIFTIHFIHTHLLPEKMPVDESIFTGRITEAEFKHERLGEYERLKNQRQLDSFKVAPPSLFAKFLSRLIAVPLLITGLILVSLMVSALVVWAL</sequence>
<feature type="transmembrane region" description="Helical" evidence="1">
    <location>
        <begin position="183"/>
        <end position="201"/>
    </location>
</feature>
<dbReference type="RefSeq" id="WP_099326588.1">
    <property type="nucleotide sequence ID" value="NZ_CP049055.1"/>
</dbReference>
<keyword evidence="1" id="KW-0472">Membrane</keyword>
<dbReference type="SUPFAM" id="SSF81342">
    <property type="entry name" value="Transmembrane di-heme cytochromes"/>
    <property type="match status" value="1"/>
</dbReference>
<dbReference type="OrthoDB" id="9814800at2"/>
<dbReference type="InterPro" id="IPR016174">
    <property type="entry name" value="Di-haem_cyt_TM"/>
</dbReference>
<dbReference type="GO" id="GO:0022904">
    <property type="term" value="P:respiratory electron transport chain"/>
    <property type="evidence" value="ECO:0007669"/>
    <property type="project" value="InterPro"/>
</dbReference>
<reference evidence="2 5" key="3">
    <citation type="submission" date="2020-02" db="EMBL/GenBank/DDBJ databases">
        <title>Newly sequenced genome of strain CSTR1 showed variability in Candidatus Kuenenia stuttgartiensis genomes.</title>
        <authorList>
            <person name="Ding C."/>
            <person name="Adrian L."/>
        </authorList>
    </citation>
    <scope>NUCLEOTIDE SEQUENCE [LARGE SCALE GENOMIC DNA]</scope>
    <source>
        <strain evidence="2 5">CSTR1</strain>
    </source>
</reference>
<feature type="transmembrane region" description="Helical" evidence="1">
    <location>
        <begin position="12"/>
        <end position="38"/>
    </location>
</feature>
<evidence type="ECO:0000313" key="5">
    <source>
        <dbReference type="Proteomes" id="UP000501926"/>
    </source>
</evidence>
<proteinExistence type="predicted"/>
<evidence type="ECO:0000313" key="2">
    <source>
        <dbReference type="EMBL" id="QII12195.1"/>
    </source>
</evidence>
<reference evidence="3" key="1">
    <citation type="submission" date="2017-10" db="EMBL/GenBank/DDBJ databases">
        <authorList>
            <person name="Banno H."/>
            <person name="Chua N.-H."/>
        </authorList>
    </citation>
    <scope>NUCLEOTIDE SEQUENCE [LARGE SCALE GENOMIC DNA]</scope>
    <source>
        <strain evidence="3">Kuenenia_mbr1_ru-nijmegen</strain>
    </source>
</reference>
<evidence type="ECO:0000313" key="3">
    <source>
        <dbReference type="EMBL" id="SOH06071.1"/>
    </source>
</evidence>
<dbReference type="Gene3D" id="1.20.950.20">
    <property type="entry name" value="Transmembrane di-heme cytochromes, Chain C"/>
    <property type="match status" value="1"/>
</dbReference>
<feature type="transmembrane region" description="Helical" evidence="1">
    <location>
        <begin position="58"/>
        <end position="80"/>
    </location>
</feature>
<dbReference type="KEGG" id="kst:KSMBR1_3598"/>
<dbReference type="EMBL" id="CP049055">
    <property type="protein sequence ID" value="QII12195.1"/>
    <property type="molecule type" value="Genomic_DNA"/>
</dbReference>
<keyword evidence="1" id="KW-0812">Transmembrane</keyword>
<dbReference type="Proteomes" id="UP000221734">
    <property type="component" value="Chromosome Kuenenia_stuttgartiensis_MBR1"/>
</dbReference>
<evidence type="ECO:0000256" key="1">
    <source>
        <dbReference type="SAM" id="Phobius"/>
    </source>
</evidence>
<dbReference type="Proteomes" id="UP000501926">
    <property type="component" value="Chromosome"/>
</dbReference>